<evidence type="ECO:0000256" key="1">
    <source>
        <dbReference type="ARBA" id="ARBA00001954"/>
    </source>
</evidence>
<dbReference type="InterPro" id="IPR050231">
    <property type="entry name" value="Iron_ascorbate_oxido_reductase"/>
</dbReference>
<proteinExistence type="inferred from homology"/>
<evidence type="ECO:0000256" key="4">
    <source>
        <dbReference type="ARBA" id="ARBA00012531"/>
    </source>
</evidence>
<gene>
    <name evidence="13" type="ORF">EVA95_03190</name>
</gene>
<evidence type="ECO:0000256" key="6">
    <source>
        <dbReference type="ARBA" id="ARBA00022666"/>
    </source>
</evidence>
<comment type="catalytic activity">
    <reaction evidence="10">
        <text>L-arginine + 2-oxoglutarate + O2 = guanidine + L-glutamate 5-semialdehyde + succinate + CO2</text>
        <dbReference type="Rhea" id="RHEA:31535"/>
        <dbReference type="ChEBI" id="CHEBI:15379"/>
        <dbReference type="ChEBI" id="CHEBI:16526"/>
        <dbReference type="ChEBI" id="CHEBI:16810"/>
        <dbReference type="ChEBI" id="CHEBI:30031"/>
        <dbReference type="ChEBI" id="CHEBI:30087"/>
        <dbReference type="ChEBI" id="CHEBI:32682"/>
        <dbReference type="ChEBI" id="CHEBI:58066"/>
        <dbReference type="EC" id="1.14.20.7"/>
    </reaction>
</comment>
<comment type="caution">
    <text evidence="13">The sequence shown here is derived from an EMBL/GenBank/DDBJ whole genome shotgun (WGS) entry which is preliminary data.</text>
</comment>
<evidence type="ECO:0000256" key="7">
    <source>
        <dbReference type="ARBA" id="ARBA00031011"/>
    </source>
</evidence>
<organism evidence="13 14">
    <name type="scientific">SAR86 cluster bacterium</name>
    <dbReference type="NCBI Taxonomy" id="2030880"/>
    <lineage>
        <taxon>Bacteria</taxon>
        <taxon>Pseudomonadati</taxon>
        <taxon>Pseudomonadota</taxon>
        <taxon>Gammaproteobacteria</taxon>
        <taxon>SAR86 cluster</taxon>
    </lineage>
</organism>
<evidence type="ECO:0000259" key="12">
    <source>
        <dbReference type="PROSITE" id="PS51471"/>
    </source>
</evidence>
<keyword evidence="11" id="KW-0479">Metal-binding</keyword>
<evidence type="ECO:0000256" key="5">
    <source>
        <dbReference type="ARBA" id="ARBA00019045"/>
    </source>
</evidence>
<dbReference type="PROSITE" id="PS51471">
    <property type="entry name" value="FE2OG_OXY"/>
    <property type="match status" value="1"/>
</dbReference>
<dbReference type="InterPro" id="IPR005123">
    <property type="entry name" value="Oxoglu/Fe-dep_dioxygenase_dom"/>
</dbReference>
<dbReference type="SUPFAM" id="SSF51197">
    <property type="entry name" value="Clavaminate synthase-like"/>
    <property type="match status" value="1"/>
</dbReference>
<comment type="similarity">
    <text evidence="11">Belongs to the iron/ascorbate-dependent oxidoreductase family.</text>
</comment>
<dbReference type="InterPro" id="IPR026992">
    <property type="entry name" value="DIOX_N"/>
</dbReference>
<dbReference type="Pfam" id="PF03171">
    <property type="entry name" value="2OG-FeII_Oxy"/>
    <property type="match status" value="1"/>
</dbReference>
<dbReference type="GO" id="GO:0046872">
    <property type="term" value="F:metal ion binding"/>
    <property type="evidence" value="ECO:0007669"/>
    <property type="project" value="UniProtKB-KW"/>
</dbReference>
<evidence type="ECO:0000256" key="2">
    <source>
        <dbReference type="ARBA" id="ARBA00004767"/>
    </source>
</evidence>
<dbReference type="EC" id="1.13.12.19" evidence="4"/>
<evidence type="ECO:0000256" key="3">
    <source>
        <dbReference type="ARBA" id="ARBA00012293"/>
    </source>
</evidence>
<dbReference type="Pfam" id="PF14226">
    <property type="entry name" value="DIOX_N"/>
    <property type="match status" value="1"/>
</dbReference>
<keyword evidence="11" id="KW-0560">Oxidoreductase</keyword>
<accession>A0A520MWZ9</accession>
<dbReference type="Gene3D" id="2.60.120.330">
    <property type="entry name" value="B-lactam Antibiotic, Isopenicillin N Synthase, Chain"/>
    <property type="match status" value="1"/>
</dbReference>
<comment type="pathway">
    <text evidence="2">Alkene biosynthesis; ethylene biosynthesis via 2-oxoglutarate.</text>
</comment>
<dbReference type="AlphaFoldDB" id="A0A520MWZ9"/>
<comment type="catalytic activity">
    <reaction evidence="9">
        <text>2-oxoglutarate + O2 + 2 H(+) = ethene + 3 CO2 + H2O</text>
        <dbReference type="Rhea" id="RHEA:31523"/>
        <dbReference type="ChEBI" id="CHEBI:15377"/>
        <dbReference type="ChEBI" id="CHEBI:15378"/>
        <dbReference type="ChEBI" id="CHEBI:15379"/>
        <dbReference type="ChEBI" id="CHEBI:16526"/>
        <dbReference type="ChEBI" id="CHEBI:16810"/>
        <dbReference type="ChEBI" id="CHEBI:18153"/>
        <dbReference type="EC" id="1.13.12.19"/>
    </reaction>
</comment>
<dbReference type="EC" id="1.14.20.7" evidence="3"/>
<comment type="cofactor">
    <cofactor evidence="1">
        <name>Fe(2+)</name>
        <dbReference type="ChEBI" id="CHEBI:29033"/>
    </cofactor>
</comment>
<dbReference type="Proteomes" id="UP000319384">
    <property type="component" value="Unassembled WGS sequence"/>
</dbReference>
<dbReference type="InterPro" id="IPR044861">
    <property type="entry name" value="IPNS-like_FE2OG_OXY"/>
</dbReference>
<reference evidence="13 14" key="1">
    <citation type="submission" date="2019-02" db="EMBL/GenBank/DDBJ databases">
        <title>Prokaryotic population dynamics and viral predation in marine succession experiment using metagenomics: the confinement effect.</title>
        <authorList>
            <person name="Haro-Moreno J.M."/>
            <person name="Rodriguez-Valera F."/>
            <person name="Lopez-Perez M."/>
        </authorList>
    </citation>
    <scope>NUCLEOTIDE SEQUENCE [LARGE SCALE GENOMIC DNA]</scope>
    <source>
        <strain evidence="13">MED-G162</strain>
    </source>
</reference>
<dbReference type="PRINTS" id="PR00682">
    <property type="entry name" value="IPNSYNTHASE"/>
</dbReference>
<dbReference type="InterPro" id="IPR027443">
    <property type="entry name" value="IPNS-like_sf"/>
</dbReference>
<keyword evidence="11" id="KW-0408">Iron</keyword>
<name>A0A520MWZ9_9GAMM</name>
<evidence type="ECO:0000256" key="11">
    <source>
        <dbReference type="RuleBase" id="RU003682"/>
    </source>
</evidence>
<feature type="domain" description="Fe2OG dioxygenase" evidence="12">
    <location>
        <begin position="165"/>
        <end position="269"/>
    </location>
</feature>
<evidence type="ECO:0000313" key="13">
    <source>
        <dbReference type="EMBL" id="RZO25762.1"/>
    </source>
</evidence>
<keyword evidence="6" id="KW-0266">Ethylene biosynthesis</keyword>
<evidence type="ECO:0000313" key="14">
    <source>
        <dbReference type="Proteomes" id="UP000319384"/>
    </source>
</evidence>
<dbReference type="GO" id="GO:0009693">
    <property type="term" value="P:ethylene biosynthetic process"/>
    <property type="evidence" value="ECO:0007669"/>
    <property type="project" value="UniProtKB-KW"/>
</dbReference>
<sequence>MQNNDIIPELSFSLIESGNSEAIDILSKALKNHGFFSITNHGLSEDLINKCYESSKNFFDLDYAVKNSYSSVGSKGARGYTPKGIETAVGESVPDQKEFWHHGPNIDDTYDANIPENLIINEISQFNSNFDELYAELHTIGTKVLSVIAQVIGLESDYFKPWVEKGNSLLRSIHYPPVKNSSNPHRARAHEDINLITLLIGAEEGGLEVLNKDGNWLKVQPSSDAIVCNIGDMMQLVTDKELKSTTHRVIQDKDKESKARYSIPFFLHPAPSVNLKSVFRDEDDGILANEFLDQRLKEIKLY</sequence>
<evidence type="ECO:0000256" key="9">
    <source>
        <dbReference type="ARBA" id="ARBA00047725"/>
    </source>
</evidence>
<protein>
    <recommendedName>
        <fullName evidence="5">2-oxoglutarate-dependent ethylene/succinate-forming enzyme</fullName>
        <ecNumber evidence="4">1.13.12.19</ecNumber>
        <ecNumber evidence="3">1.14.20.7</ecNumber>
    </recommendedName>
    <alternativeName>
        <fullName evidence="7">2-oxoglutarate dioxygenase (ethylene-forming)</fullName>
    </alternativeName>
    <alternativeName>
        <fullName evidence="8">2-oxoglutarate/L-arginine monooxygenase/decarboxylase (succinate-forming)</fullName>
    </alternativeName>
</protein>
<dbReference type="GO" id="GO:0102276">
    <property type="term" value="F:2-oxoglutarate oxygenase/decarboxylase (ethylene-forming) activity"/>
    <property type="evidence" value="ECO:0007669"/>
    <property type="project" value="UniProtKB-EC"/>
</dbReference>
<dbReference type="PANTHER" id="PTHR47990">
    <property type="entry name" value="2-OXOGLUTARATE (2OG) AND FE(II)-DEPENDENT OXYGENASE SUPERFAMILY PROTEIN-RELATED"/>
    <property type="match status" value="1"/>
</dbReference>
<dbReference type="EMBL" id="SHBH01000028">
    <property type="protein sequence ID" value="RZO25762.1"/>
    <property type="molecule type" value="Genomic_DNA"/>
</dbReference>
<evidence type="ECO:0000256" key="8">
    <source>
        <dbReference type="ARBA" id="ARBA00031282"/>
    </source>
</evidence>
<evidence type="ECO:0000256" key="10">
    <source>
        <dbReference type="ARBA" id="ARBA00049359"/>
    </source>
</evidence>